<sequence length="176" mass="19440">MAPLRAPSLSFQLHKCHLQLFFALLLLQRDVSSTTTPVSTSVSSVTSSAISNVNTSSIQPSCITCLALTPKIISKFSAASEHDECLQQYNMVLNETVYLVETDSAAFRASHCLALAASQYYTHHAYFRPAINHTVEYCWTPRNITANINAIHPGAVRWASVFLLLVYGLKYRALST</sequence>
<name>L0CQM4_SHFV</name>
<reference evidence="1" key="1">
    <citation type="journal article" date="2013" name="J. Virol.">
        <title>Exceptional simian hemorrhagic Fever virus diversity in a wild african primate community.</title>
        <authorList>
            <person name="Lauck M."/>
            <person name="Sibley S.D."/>
            <person name="Hyeroba D."/>
            <person name="Tumukunde A."/>
            <person name="Weny G."/>
            <person name="Chapman C.A."/>
            <person name="Ting N."/>
            <person name="Switzer W.M."/>
            <person name="Kuhn J.H."/>
            <person name="Friedrich T.C."/>
            <person name="O'Connor D.H."/>
            <person name="Goldberg T.L."/>
        </authorList>
    </citation>
    <scope>NUCLEOTIDE SEQUENCE</scope>
    <source>
        <strain evidence="1">Krtg09</strain>
    </source>
</reference>
<organism evidence="1">
    <name type="scientific">Simian hemorrhagic fever virus</name>
    <name type="common">SHFV</name>
    <dbReference type="NCBI Taxonomy" id="38143"/>
    <lineage>
        <taxon>Viruses</taxon>
        <taxon>Riboviria</taxon>
        <taxon>Orthornavirae</taxon>
        <taxon>Pisuviricota</taxon>
        <taxon>Pisoniviricetes</taxon>
        <taxon>Nidovirales</taxon>
        <taxon>Arnidovirineae</taxon>
        <taxon>Arteriviridae</taxon>
        <taxon>Simarterivirinae</taxon>
        <taxon>Deltaarterivirus</taxon>
        <taxon>Hedartevirus</taxon>
        <taxon>Deltaarterivirus hemfev</taxon>
    </lineage>
</organism>
<organismHost>
    <name type="scientific">Erythrocebus patas</name>
    <name type="common">Red guenon</name>
    <name type="synonym">Cercopithecus patas</name>
    <dbReference type="NCBI Taxonomy" id="9538"/>
</organismHost>
<proteinExistence type="predicted"/>
<evidence type="ECO:0000313" key="1">
    <source>
        <dbReference type="EMBL" id="AGA19121.1"/>
    </source>
</evidence>
<protein>
    <submittedName>
        <fullName evidence="1">ORF6</fullName>
    </submittedName>
</protein>
<dbReference type="EMBL" id="JX473850">
    <property type="protein sequence ID" value="AGA19121.1"/>
    <property type="molecule type" value="Genomic_RNA"/>
</dbReference>
<accession>L0CQM4</accession>
<organismHost>
    <name type="scientific">Macaca</name>
    <name type="common">macaques</name>
    <dbReference type="NCBI Taxonomy" id="9539"/>
</organismHost>